<keyword evidence="4 6" id="KW-1133">Transmembrane helix</keyword>
<proteinExistence type="predicted"/>
<evidence type="ECO:0000313" key="7">
    <source>
        <dbReference type="EMBL" id="GEK88478.1"/>
    </source>
</evidence>
<dbReference type="Pfam" id="PF00209">
    <property type="entry name" value="SNF"/>
    <property type="match status" value="2"/>
</dbReference>
<dbReference type="PANTHER" id="PTHR42948">
    <property type="entry name" value="TRANSPORTER"/>
    <property type="match status" value="1"/>
</dbReference>
<accession>A0A1H7XC24</accession>
<evidence type="ECO:0000256" key="2">
    <source>
        <dbReference type="ARBA" id="ARBA00022448"/>
    </source>
</evidence>
<dbReference type="PRINTS" id="PR00176">
    <property type="entry name" value="NANEUSMPORT"/>
</dbReference>
<dbReference type="CDD" id="cd10336">
    <property type="entry name" value="SLC6sbd_Tyt1-Like"/>
    <property type="match status" value="1"/>
</dbReference>
<dbReference type="OrthoDB" id="9762833at2"/>
<protein>
    <submittedName>
        <fullName evidence="8">Neurotransmitter:Na+ symporter, NSS family</fullName>
    </submittedName>
    <submittedName>
        <fullName evidence="7">Transporter</fullName>
    </submittedName>
</protein>
<feature type="transmembrane region" description="Helical" evidence="6">
    <location>
        <begin position="421"/>
        <end position="444"/>
    </location>
</feature>
<dbReference type="InterPro" id="IPR037272">
    <property type="entry name" value="SNS_sf"/>
</dbReference>
<dbReference type="PROSITE" id="PS50267">
    <property type="entry name" value="NA_NEUROTRAN_SYMP_3"/>
    <property type="match status" value="1"/>
</dbReference>
<feature type="transmembrane region" description="Helical" evidence="6">
    <location>
        <begin position="142"/>
        <end position="160"/>
    </location>
</feature>
<dbReference type="Proteomes" id="UP000321425">
    <property type="component" value="Unassembled WGS sequence"/>
</dbReference>
<evidence type="ECO:0000256" key="1">
    <source>
        <dbReference type="ARBA" id="ARBA00004141"/>
    </source>
</evidence>
<dbReference type="STRING" id="426703.SAMN04488100_1488"/>
<dbReference type="InterPro" id="IPR000175">
    <property type="entry name" value="Na/ntran_symport"/>
</dbReference>
<gene>
    <name evidence="7" type="ORF">APU01nite_05170</name>
    <name evidence="8" type="ORF">SAMN04488100_1488</name>
</gene>
<feature type="transmembrane region" description="Helical" evidence="6">
    <location>
        <begin position="249"/>
        <end position="275"/>
    </location>
</feature>
<dbReference type="NCBIfam" id="NF037979">
    <property type="entry name" value="Na_transp"/>
    <property type="match status" value="1"/>
</dbReference>
<dbReference type="GO" id="GO:0016020">
    <property type="term" value="C:membrane"/>
    <property type="evidence" value="ECO:0007669"/>
    <property type="project" value="UniProtKB-SubCell"/>
</dbReference>
<feature type="transmembrane region" description="Helical" evidence="6">
    <location>
        <begin position="295"/>
        <end position="328"/>
    </location>
</feature>
<dbReference type="InterPro" id="IPR047218">
    <property type="entry name" value="YocR/YhdH-like"/>
</dbReference>
<comment type="subcellular location">
    <subcellularLocation>
        <location evidence="1">Membrane</location>
        <topology evidence="1">Multi-pass membrane protein</topology>
    </subcellularLocation>
</comment>
<evidence type="ECO:0000256" key="6">
    <source>
        <dbReference type="SAM" id="Phobius"/>
    </source>
</evidence>
<evidence type="ECO:0000313" key="9">
    <source>
        <dbReference type="Proteomes" id="UP000198548"/>
    </source>
</evidence>
<feature type="transmembrane region" description="Helical" evidence="6">
    <location>
        <begin position="85"/>
        <end position="107"/>
    </location>
</feature>
<reference evidence="8 9" key="1">
    <citation type="submission" date="2016-10" db="EMBL/GenBank/DDBJ databases">
        <authorList>
            <person name="de Groot N.N."/>
        </authorList>
    </citation>
    <scope>NUCLEOTIDE SEQUENCE [LARGE SCALE GENOMIC DNA]</scope>
    <source>
        <strain evidence="8 9">DSM 19182</strain>
    </source>
</reference>
<evidence type="ECO:0000313" key="10">
    <source>
        <dbReference type="Proteomes" id="UP000321425"/>
    </source>
</evidence>
<feature type="transmembrane region" description="Helical" evidence="6">
    <location>
        <begin position="44"/>
        <end position="65"/>
    </location>
</feature>
<dbReference type="AlphaFoldDB" id="A0A1H7XC24"/>
<sequence length="445" mass="48328">MEQKREQWGSRWGFILATMGSAVGLGNIWRFSYAMGSNGGSAFLIIYLLSVILIGFPVMLIEFSIGRRGQDDAVQSFKKIAPNTYWYIAGGLGVLAAFLILSFYGIIGGWSLRYTFQYLMGGVSGDSAEFFTNFIAQPVSPVFWSFIFMGITVAIVLLGVQKGIEKSSKFMMPLLSLLVIGLAIYSLTLGGTAEAFAFMFQPEWSAFTDPSVYIAAMGQAFFTLSLGMGIMLTYGSYLKPEERLTSSAAVIILLDTGFALVSGLMIFPALFAFGLDPTEGAGLVFIVLPVIFEALGGIGVFVGLLFFVLLSIAALSSSISLLEVSVAFLMDRVKLSRKGITLLLGTIIFLLGIPSSLSQGAMEITILGSSFLDFMDLLTANVLLPSSALLSVLFVAWTWTKDDVFKHTDLDKSSMRNSFYGLSRFFAPVAITLVLGFGIFNWLFV</sequence>
<evidence type="ECO:0000256" key="3">
    <source>
        <dbReference type="ARBA" id="ARBA00022692"/>
    </source>
</evidence>
<feature type="transmembrane region" description="Helical" evidence="6">
    <location>
        <begin position="377"/>
        <end position="400"/>
    </location>
</feature>
<organism evidence="8 9">
    <name type="scientific">Alkalibacterium putridalgicola</name>
    <dbReference type="NCBI Taxonomy" id="426703"/>
    <lineage>
        <taxon>Bacteria</taxon>
        <taxon>Bacillati</taxon>
        <taxon>Bacillota</taxon>
        <taxon>Bacilli</taxon>
        <taxon>Lactobacillales</taxon>
        <taxon>Carnobacteriaceae</taxon>
        <taxon>Alkalibacterium</taxon>
    </lineage>
</organism>
<dbReference type="EMBL" id="BJUX01000003">
    <property type="protein sequence ID" value="GEK88478.1"/>
    <property type="molecule type" value="Genomic_DNA"/>
</dbReference>
<feature type="transmembrane region" description="Helical" evidence="6">
    <location>
        <begin position="12"/>
        <end position="32"/>
    </location>
</feature>
<name>A0A1H7XC24_9LACT</name>
<evidence type="ECO:0000256" key="4">
    <source>
        <dbReference type="ARBA" id="ARBA00022989"/>
    </source>
</evidence>
<feature type="transmembrane region" description="Helical" evidence="6">
    <location>
        <begin position="340"/>
        <end position="357"/>
    </location>
</feature>
<keyword evidence="5 6" id="KW-0472">Membrane</keyword>
<feature type="transmembrane region" description="Helical" evidence="6">
    <location>
        <begin position="212"/>
        <end position="237"/>
    </location>
</feature>
<keyword evidence="2" id="KW-0813">Transport</keyword>
<evidence type="ECO:0000256" key="5">
    <source>
        <dbReference type="ARBA" id="ARBA00023136"/>
    </source>
</evidence>
<dbReference type="EMBL" id="FOBL01000048">
    <property type="protein sequence ID" value="SEM31174.1"/>
    <property type="molecule type" value="Genomic_DNA"/>
</dbReference>
<dbReference type="RefSeq" id="WP_091489985.1">
    <property type="nucleotide sequence ID" value="NZ_BJUX01000003.1"/>
</dbReference>
<keyword evidence="3 6" id="KW-0812">Transmembrane</keyword>
<dbReference type="PANTHER" id="PTHR42948:SF1">
    <property type="entry name" value="TRANSPORTER"/>
    <property type="match status" value="1"/>
</dbReference>
<feature type="transmembrane region" description="Helical" evidence="6">
    <location>
        <begin position="172"/>
        <end position="200"/>
    </location>
</feature>
<reference evidence="7 10" key="2">
    <citation type="submission" date="2019-07" db="EMBL/GenBank/DDBJ databases">
        <title>Whole genome shotgun sequence of Alkalibacterium putridalgicola NBRC 103243.</title>
        <authorList>
            <person name="Hosoyama A."/>
            <person name="Uohara A."/>
            <person name="Ohji S."/>
            <person name="Ichikawa N."/>
        </authorList>
    </citation>
    <scope>NUCLEOTIDE SEQUENCE [LARGE SCALE GENOMIC DNA]</scope>
    <source>
        <strain evidence="7 10">NBRC 103243</strain>
    </source>
</reference>
<evidence type="ECO:0000313" key="8">
    <source>
        <dbReference type="EMBL" id="SEM31174.1"/>
    </source>
</evidence>
<keyword evidence="10" id="KW-1185">Reference proteome</keyword>
<dbReference type="Proteomes" id="UP000198548">
    <property type="component" value="Unassembled WGS sequence"/>
</dbReference>
<dbReference type="SUPFAM" id="SSF161070">
    <property type="entry name" value="SNF-like"/>
    <property type="match status" value="1"/>
</dbReference>